<protein>
    <submittedName>
        <fullName evidence="1">Uncharacterized protein</fullName>
    </submittedName>
</protein>
<gene>
    <name evidence="1" type="ORF">H5410_025900</name>
</gene>
<proteinExistence type="predicted"/>
<name>A0A9J5YX67_SOLCO</name>
<reference evidence="1 2" key="1">
    <citation type="submission" date="2020-09" db="EMBL/GenBank/DDBJ databases">
        <title>De no assembly of potato wild relative species, Solanum commersonii.</title>
        <authorList>
            <person name="Cho K."/>
        </authorList>
    </citation>
    <scope>NUCLEOTIDE SEQUENCE [LARGE SCALE GENOMIC DNA]</scope>
    <source>
        <strain evidence="1">LZ3.2</strain>
        <tissue evidence="1">Leaf</tissue>
    </source>
</reference>
<accession>A0A9J5YX67</accession>
<dbReference type="Proteomes" id="UP000824120">
    <property type="component" value="Chromosome 5"/>
</dbReference>
<evidence type="ECO:0000313" key="2">
    <source>
        <dbReference type="Proteomes" id="UP000824120"/>
    </source>
</evidence>
<sequence>MKSNFEMMPQFLRYMEITILGVSEGLVESSRREKKKREEEKRERIETFVEILESCFGLSPWCVLRLGD</sequence>
<dbReference type="AlphaFoldDB" id="A0A9J5YX67"/>
<comment type="caution">
    <text evidence="1">The sequence shown here is derived from an EMBL/GenBank/DDBJ whole genome shotgun (WGS) entry which is preliminary data.</text>
</comment>
<keyword evidence="2" id="KW-1185">Reference proteome</keyword>
<evidence type="ECO:0000313" key="1">
    <source>
        <dbReference type="EMBL" id="KAG5604408.1"/>
    </source>
</evidence>
<organism evidence="1 2">
    <name type="scientific">Solanum commersonii</name>
    <name type="common">Commerson's wild potato</name>
    <name type="synonym">Commerson's nightshade</name>
    <dbReference type="NCBI Taxonomy" id="4109"/>
    <lineage>
        <taxon>Eukaryota</taxon>
        <taxon>Viridiplantae</taxon>
        <taxon>Streptophyta</taxon>
        <taxon>Embryophyta</taxon>
        <taxon>Tracheophyta</taxon>
        <taxon>Spermatophyta</taxon>
        <taxon>Magnoliopsida</taxon>
        <taxon>eudicotyledons</taxon>
        <taxon>Gunneridae</taxon>
        <taxon>Pentapetalae</taxon>
        <taxon>asterids</taxon>
        <taxon>lamiids</taxon>
        <taxon>Solanales</taxon>
        <taxon>Solanaceae</taxon>
        <taxon>Solanoideae</taxon>
        <taxon>Solaneae</taxon>
        <taxon>Solanum</taxon>
    </lineage>
</organism>
<dbReference type="EMBL" id="JACXVP010000005">
    <property type="protein sequence ID" value="KAG5604408.1"/>
    <property type="molecule type" value="Genomic_DNA"/>
</dbReference>